<dbReference type="SUPFAM" id="SSF50715">
    <property type="entry name" value="Ribosomal protein L25-like"/>
    <property type="match status" value="1"/>
</dbReference>
<dbReference type="Pfam" id="PF20974">
    <property type="entry name" value="tRNA-synt_1c_C2"/>
    <property type="match status" value="1"/>
</dbReference>
<dbReference type="GO" id="GO:0006424">
    <property type="term" value="P:glutamyl-tRNA aminoacylation"/>
    <property type="evidence" value="ECO:0007669"/>
    <property type="project" value="TreeGrafter"/>
</dbReference>
<dbReference type="InterPro" id="IPR049437">
    <property type="entry name" value="tRNA-synt_1c_C2"/>
</dbReference>
<comment type="caution">
    <text evidence="3">The sequence shown here is derived from an EMBL/GenBank/DDBJ whole genome shotgun (WGS) entry which is preliminary data.</text>
</comment>
<dbReference type="Proteomes" id="UP001188597">
    <property type="component" value="Unassembled WGS sequence"/>
</dbReference>
<dbReference type="GO" id="GO:0017102">
    <property type="term" value="C:methionyl glutamyl tRNA synthetase complex"/>
    <property type="evidence" value="ECO:0007669"/>
    <property type="project" value="TreeGrafter"/>
</dbReference>
<feature type="domain" description="tRNA synthetases class I (E and Q) anti-codon binding" evidence="2">
    <location>
        <begin position="46"/>
        <end position="91"/>
    </location>
</feature>
<accession>A0AA89B242</accession>
<dbReference type="InterPro" id="IPR011035">
    <property type="entry name" value="Ribosomal_bL25/Gln-tRNA_synth"/>
</dbReference>
<name>A0AA89B242_9ASTE</name>
<organism evidence="3 4">
    <name type="scientific">Escallonia herrerae</name>
    <dbReference type="NCBI Taxonomy" id="1293975"/>
    <lineage>
        <taxon>Eukaryota</taxon>
        <taxon>Viridiplantae</taxon>
        <taxon>Streptophyta</taxon>
        <taxon>Embryophyta</taxon>
        <taxon>Tracheophyta</taxon>
        <taxon>Spermatophyta</taxon>
        <taxon>Magnoliopsida</taxon>
        <taxon>eudicotyledons</taxon>
        <taxon>Gunneridae</taxon>
        <taxon>Pentapetalae</taxon>
        <taxon>asterids</taxon>
        <taxon>campanulids</taxon>
        <taxon>Escalloniales</taxon>
        <taxon>Escalloniaceae</taxon>
        <taxon>Escallonia</taxon>
    </lineage>
</organism>
<evidence type="ECO:0000313" key="4">
    <source>
        <dbReference type="Proteomes" id="UP001188597"/>
    </source>
</evidence>
<keyword evidence="4" id="KW-1185">Reference proteome</keyword>
<evidence type="ECO:0000313" key="3">
    <source>
        <dbReference type="EMBL" id="KAK3022172.1"/>
    </source>
</evidence>
<dbReference type="GO" id="GO:0005829">
    <property type="term" value="C:cytosol"/>
    <property type="evidence" value="ECO:0007669"/>
    <property type="project" value="TreeGrafter"/>
</dbReference>
<reference evidence="3" key="1">
    <citation type="submission" date="2022-12" db="EMBL/GenBank/DDBJ databases">
        <title>Draft genome assemblies for two species of Escallonia (Escalloniales).</title>
        <authorList>
            <person name="Chanderbali A."/>
            <person name="Dervinis C."/>
            <person name="Anghel I."/>
            <person name="Soltis D."/>
            <person name="Soltis P."/>
            <person name="Zapata F."/>
        </authorList>
    </citation>
    <scope>NUCLEOTIDE SEQUENCE</scope>
    <source>
        <strain evidence="3">UCBG64.0493</strain>
        <tissue evidence="3">Leaf</tissue>
    </source>
</reference>
<keyword evidence="1" id="KW-0648">Protein biosynthesis</keyword>
<dbReference type="PANTHER" id="PTHR43097:SF5">
    <property type="entry name" value="GLUTAMATE--TRNA LIGASE"/>
    <property type="match status" value="1"/>
</dbReference>
<dbReference type="InterPro" id="IPR020056">
    <property type="entry name" value="Rbsml_bL25/Gln-tRNA_synth_N"/>
</dbReference>
<dbReference type="InterPro" id="IPR050132">
    <property type="entry name" value="Gln/Glu-tRNA_Ligase"/>
</dbReference>
<protein>
    <recommendedName>
        <fullName evidence="2">tRNA synthetases class I (E and Q) anti-codon binding domain-containing protein</fullName>
    </recommendedName>
</protein>
<dbReference type="EMBL" id="JAVXUP010000726">
    <property type="protein sequence ID" value="KAK3022172.1"/>
    <property type="molecule type" value="Genomic_DNA"/>
</dbReference>
<dbReference type="GO" id="GO:0004818">
    <property type="term" value="F:glutamate-tRNA ligase activity"/>
    <property type="evidence" value="ECO:0007669"/>
    <property type="project" value="TreeGrafter"/>
</dbReference>
<sequence length="116" mass="13164">MAPPSSFRSTISFIMSLSTHKRIIFSRNHFESRCIPRASHIIPQLDEDEDFLGVLNPCTKKEITALGDSNMRNLKRGEILQLERKGYFICDAPFVRSSKPIVLFAIPDGRQQSGLK</sequence>
<dbReference type="Gene3D" id="2.40.240.10">
    <property type="entry name" value="Ribosomal Protein L25, Chain P"/>
    <property type="match status" value="1"/>
</dbReference>
<proteinExistence type="predicted"/>
<dbReference type="AlphaFoldDB" id="A0AA89B242"/>
<evidence type="ECO:0000259" key="2">
    <source>
        <dbReference type="Pfam" id="PF20974"/>
    </source>
</evidence>
<gene>
    <name evidence="3" type="ORF">RJ639_045367</name>
</gene>
<dbReference type="PANTHER" id="PTHR43097">
    <property type="entry name" value="GLUTAMINE-TRNA LIGASE"/>
    <property type="match status" value="1"/>
</dbReference>
<evidence type="ECO:0000256" key="1">
    <source>
        <dbReference type="ARBA" id="ARBA00022917"/>
    </source>
</evidence>